<dbReference type="InterPro" id="IPR001633">
    <property type="entry name" value="EAL_dom"/>
</dbReference>
<reference evidence="3" key="1">
    <citation type="submission" date="2018-10" db="EMBL/GenBank/DDBJ databases">
        <authorList>
            <person name="Plewniak F."/>
        </authorList>
    </citation>
    <scope>NUCLEOTIDE SEQUENCE</scope>
</reference>
<dbReference type="AlphaFoldDB" id="A0A3P3ZQD3"/>
<dbReference type="PROSITE" id="PS50883">
    <property type="entry name" value="EAL"/>
    <property type="match status" value="1"/>
</dbReference>
<dbReference type="EMBL" id="UOYP01000479">
    <property type="protein sequence ID" value="VAY89126.1"/>
    <property type="molecule type" value="Genomic_DNA"/>
</dbReference>
<dbReference type="GO" id="GO:0071111">
    <property type="term" value="F:cyclic-guanylate-specific phosphodiesterase activity"/>
    <property type="evidence" value="ECO:0007669"/>
    <property type="project" value="InterPro"/>
</dbReference>
<evidence type="ECO:0000259" key="1">
    <source>
        <dbReference type="PROSITE" id="PS50883"/>
    </source>
</evidence>
<dbReference type="InterPro" id="IPR000160">
    <property type="entry name" value="GGDEF_dom"/>
</dbReference>
<organism evidence="3">
    <name type="scientific">mine drainage metagenome</name>
    <dbReference type="NCBI Taxonomy" id="410659"/>
    <lineage>
        <taxon>unclassified sequences</taxon>
        <taxon>metagenomes</taxon>
        <taxon>ecological metagenomes</taxon>
    </lineage>
</organism>
<dbReference type="Pfam" id="PF00990">
    <property type="entry name" value="GGDEF"/>
    <property type="match status" value="1"/>
</dbReference>
<dbReference type="PANTHER" id="PTHR33121:SF70">
    <property type="entry name" value="SIGNALING PROTEIN YKOW"/>
    <property type="match status" value="1"/>
</dbReference>
<evidence type="ECO:0000313" key="3">
    <source>
        <dbReference type="EMBL" id="VAY89126.1"/>
    </source>
</evidence>
<evidence type="ECO:0000259" key="2">
    <source>
        <dbReference type="PROSITE" id="PS50887"/>
    </source>
</evidence>
<dbReference type="SUPFAM" id="SSF141868">
    <property type="entry name" value="EAL domain-like"/>
    <property type="match status" value="1"/>
</dbReference>
<dbReference type="SUPFAM" id="SSF55073">
    <property type="entry name" value="Nucleotide cyclase"/>
    <property type="match status" value="1"/>
</dbReference>
<feature type="domain" description="EAL" evidence="1">
    <location>
        <begin position="89"/>
        <end position="153"/>
    </location>
</feature>
<dbReference type="Pfam" id="PF00563">
    <property type="entry name" value="EAL"/>
    <property type="match status" value="1"/>
</dbReference>
<accession>A0A3P3ZQD3</accession>
<sequence length="153" mass="17419">MVVLSEVSSEQELIATLQRIMTAIALPHTFGDQEVVVSSSLGVTVYPDDEVDAETLLRHADQAMYRAKGKGRNCFHFFDVVDERNAHLRTEGRTRIEQALESNELELYYQPKVHLGTGQVLGVEALIRWNHPQQGVLLPREFLPIIENTDHRR</sequence>
<dbReference type="PANTHER" id="PTHR33121">
    <property type="entry name" value="CYCLIC DI-GMP PHOSPHODIESTERASE PDEF"/>
    <property type="match status" value="1"/>
</dbReference>
<dbReference type="Gene3D" id="3.20.20.450">
    <property type="entry name" value="EAL domain"/>
    <property type="match status" value="1"/>
</dbReference>
<dbReference type="InterPro" id="IPR050706">
    <property type="entry name" value="Cyclic-di-GMP_PDE-like"/>
</dbReference>
<dbReference type="InterPro" id="IPR029787">
    <property type="entry name" value="Nucleotide_cyclase"/>
</dbReference>
<dbReference type="PROSITE" id="PS50887">
    <property type="entry name" value="GGDEF"/>
    <property type="match status" value="1"/>
</dbReference>
<proteinExistence type="predicted"/>
<dbReference type="InterPro" id="IPR043128">
    <property type="entry name" value="Rev_trsase/Diguanyl_cyclase"/>
</dbReference>
<dbReference type="InterPro" id="IPR035919">
    <property type="entry name" value="EAL_sf"/>
</dbReference>
<dbReference type="CDD" id="cd01949">
    <property type="entry name" value="GGDEF"/>
    <property type="match status" value="1"/>
</dbReference>
<dbReference type="NCBIfam" id="TIGR00254">
    <property type="entry name" value="GGDEF"/>
    <property type="match status" value="1"/>
</dbReference>
<protein>
    <submittedName>
        <fullName evidence="3">Uncharacterized protein</fullName>
    </submittedName>
</protein>
<feature type="domain" description="GGDEF" evidence="2">
    <location>
        <begin position="1"/>
        <end position="80"/>
    </location>
</feature>
<dbReference type="Gene3D" id="3.30.70.270">
    <property type="match status" value="1"/>
</dbReference>
<name>A0A3P3ZQD3_9ZZZZ</name>
<gene>
    <name evidence="3" type="ORF">CARN8_530008</name>
</gene>